<gene>
    <name evidence="3" type="ORF">H9910_05435</name>
</gene>
<protein>
    <submittedName>
        <fullName evidence="3">SufD family Fe-S cluster assembly protein</fullName>
    </submittedName>
</protein>
<sequence>MENKQTLAEKAVEQIAQEAAKKGQGKVDLDKITEAVLNVIDSYGFNQEGAYNLRLNGMAVCHGDSRHIRIVTKEDKPGIDIHISGEAKDEQVHIPVVMSREGVDVVYNDFYIEDGADVTIIAGCGIHGEGCSETRHDGIHTFHVGKGCNVKYVENHYAEGNGTGQKVLNPVTKIFVGEDSVFTLETTQIRGVDSTERENYIELADNAKLFVTEKLMTDDGQTAVSNMDVELKGADSSARIVSRSVGKGKSRQVFHPRAVGSSRCHAHVQCDSIIMDEAEISSIPEIDAKHVDAQIIHEAAIGRINDEQLVKLRTFGMNEEEAEAVIIESFLR</sequence>
<reference evidence="3" key="2">
    <citation type="submission" date="2021-04" db="EMBL/GenBank/DDBJ databases">
        <authorList>
            <person name="Gilroy R."/>
        </authorList>
    </citation>
    <scope>NUCLEOTIDE SEQUENCE</scope>
    <source>
        <strain evidence="3">ChiBcec15-3976</strain>
    </source>
</reference>
<evidence type="ECO:0000259" key="2">
    <source>
        <dbReference type="Pfam" id="PF01458"/>
    </source>
</evidence>
<evidence type="ECO:0000256" key="1">
    <source>
        <dbReference type="ARBA" id="ARBA00043967"/>
    </source>
</evidence>
<name>A0A9D2RF41_9FIRM</name>
<comment type="similarity">
    <text evidence="1">Belongs to the iron-sulfur cluster assembly SufBD family.</text>
</comment>
<proteinExistence type="inferred from homology"/>
<dbReference type="EMBL" id="DWUU01000034">
    <property type="protein sequence ID" value="HJD42432.1"/>
    <property type="molecule type" value="Genomic_DNA"/>
</dbReference>
<evidence type="ECO:0000313" key="3">
    <source>
        <dbReference type="EMBL" id="HJD42432.1"/>
    </source>
</evidence>
<dbReference type="Proteomes" id="UP000823909">
    <property type="component" value="Unassembled WGS sequence"/>
</dbReference>
<reference evidence="3" key="1">
    <citation type="journal article" date="2021" name="PeerJ">
        <title>Extensive microbial diversity within the chicken gut microbiome revealed by metagenomics and culture.</title>
        <authorList>
            <person name="Gilroy R."/>
            <person name="Ravi A."/>
            <person name="Getino M."/>
            <person name="Pursley I."/>
            <person name="Horton D.L."/>
            <person name="Alikhan N.F."/>
            <person name="Baker D."/>
            <person name="Gharbi K."/>
            <person name="Hall N."/>
            <person name="Watson M."/>
            <person name="Adriaenssens E.M."/>
            <person name="Foster-Nyarko E."/>
            <person name="Jarju S."/>
            <person name="Secka A."/>
            <person name="Antonio M."/>
            <person name="Oren A."/>
            <person name="Chaudhuri R.R."/>
            <person name="La Ragione R."/>
            <person name="Hildebrand F."/>
            <person name="Pallen M.J."/>
        </authorList>
    </citation>
    <scope>NUCLEOTIDE SEQUENCE</scope>
    <source>
        <strain evidence="3">ChiBcec15-3976</strain>
    </source>
</reference>
<dbReference type="InterPro" id="IPR037284">
    <property type="entry name" value="SUF_FeS_clus_asmbl_SufBD_sf"/>
</dbReference>
<dbReference type="AlphaFoldDB" id="A0A9D2RF41"/>
<comment type="caution">
    <text evidence="3">The sequence shown here is derived from an EMBL/GenBank/DDBJ whole genome shotgun (WGS) entry which is preliminary data.</text>
</comment>
<dbReference type="PANTHER" id="PTHR30508">
    <property type="entry name" value="FES CLUSTER ASSEMBLY PROTEIN SUF"/>
    <property type="match status" value="1"/>
</dbReference>
<evidence type="ECO:0000313" key="4">
    <source>
        <dbReference type="Proteomes" id="UP000823909"/>
    </source>
</evidence>
<dbReference type="Pfam" id="PF01458">
    <property type="entry name" value="SUFBD_core"/>
    <property type="match status" value="1"/>
</dbReference>
<feature type="domain" description="SUF system FeS cluster assembly SufBD core" evidence="2">
    <location>
        <begin position="112"/>
        <end position="330"/>
    </location>
</feature>
<dbReference type="InterPro" id="IPR055346">
    <property type="entry name" value="Fe-S_cluster_assembly_SufBD"/>
</dbReference>
<dbReference type="SUPFAM" id="SSF101960">
    <property type="entry name" value="Stabilizer of iron transporter SufD"/>
    <property type="match status" value="1"/>
</dbReference>
<dbReference type="InterPro" id="IPR000825">
    <property type="entry name" value="SUF_FeS_clus_asmbl_SufBD_core"/>
</dbReference>
<dbReference type="GO" id="GO:0016226">
    <property type="term" value="P:iron-sulfur cluster assembly"/>
    <property type="evidence" value="ECO:0007669"/>
    <property type="project" value="InterPro"/>
</dbReference>
<accession>A0A9D2RF41</accession>
<dbReference type="PANTHER" id="PTHR30508:SF1">
    <property type="entry name" value="UPF0051 PROTEIN ABCI8, CHLOROPLASTIC-RELATED"/>
    <property type="match status" value="1"/>
</dbReference>
<organism evidence="3 4">
    <name type="scientific">Candidatus Mediterraneibacter quadrami</name>
    <dbReference type="NCBI Taxonomy" id="2838684"/>
    <lineage>
        <taxon>Bacteria</taxon>
        <taxon>Bacillati</taxon>
        <taxon>Bacillota</taxon>
        <taxon>Clostridia</taxon>
        <taxon>Lachnospirales</taxon>
        <taxon>Lachnospiraceae</taxon>
        <taxon>Mediterraneibacter</taxon>
    </lineage>
</organism>